<evidence type="ECO:0000313" key="8">
    <source>
        <dbReference type="Proteomes" id="UP000293952"/>
    </source>
</evidence>
<dbReference type="InterPro" id="IPR037027">
    <property type="entry name" value="YqgF/RNaseH-like_dom_sf"/>
</dbReference>
<comment type="subcellular location">
    <subcellularLocation>
        <location evidence="5">Cytoplasm</location>
    </subcellularLocation>
</comment>
<comment type="similarity">
    <text evidence="5">Belongs to the YqgF HJR family.</text>
</comment>
<dbReference type="InterPro" id="IPR012337">
    <property type="entry name" value="RNaseH-like_sf"/>
</dbReference>
<dbReference type="Gene3D" id="3.30.420.140">
    <property type="entry name" value="YqgF/RNase H-like domain"/>
    <property type="match status" value="1"/>
</dbReference>
<dbReference type="PANTHER" id="PTHR33317:SF4">
    <property type="entry name" value="POLYNUCLEOTIDYL TRANSFERASE, RIBONUCLEASE H-LIKE SUPERFAMILY PROTEIN"/>
    <property type="match status" value="1"/>
</dbReference>
<dbReference type="HAMAP" id="MF_00651">
    <property type="entry name" value="Nuclease_YqgF"/>
    <property type="match status" value="1"/>
</dbReference>
<name>A0A4Q4KJS3_9FLAO</name>
<dbReference type="InterPro" id="IPR006641">
    <property type="entry name" value="YqgF/RNaseH-like_dom"/>
</dbReference>
<dbReference type="AlphaFoldDB" id="A0A4Q4KJS3"/>
<dbReference type="PANTHER" id="PTHR33317">
    <property type="entry name" value="POLYNUCLEOTIDYL TRANSFERASE, RIBONUCLEASE H-LIKE SUPERFAMILY PROTEIN"/>
    <property type="match status" value="1"/>
</dbReference>
<gene>
    <name evidence="7" type="primary">ruvX</name>
    <name evidence="7" type="ORF">ERX46_11370</name>
</gene>
<dbReference type="Proteomes" id="UP000293952">
    <property type="component" value="Unassembled WGS sequence"/>
</dbReference>
<dbReference type="GO" id="GO:0005829">
    <property type="term" value="C:cytosol"/>
    <property type="evidence" value="ECO:0007669"/>
    <property type="project" value="TreeGrafter"/>
</dbReference>
<dbReference type="EC" id="3.1.-.-" evidence="5"/>
<keyword evidence="4 5" id="KW-0378">Hydrolase</keyword>
<keyword evidence="1 5" id="KW-0963">Cytoplasm</keyword>
<protein>
    <recommendedName>
        <fullName evidence="5">Putative pre-16S rRNA nuclease</fullName>
        <ecNumber evidence="5">3.1.-.-</ecNumber>
    </recommendedName>
</protein>
<dbReference type="NCBIfam" id="TIGR00250">
    <property type="entry name" value="RNAse_H_YqgF"/>
    <property type="match status" value="1"/>
</dbReference>
<evidence type="ECO:0000256" key="3">
    <source>
        <dbReference type="ARBA" id="ARBA00022722"/>
    </source>
</evidence>
<evidence type="ECO:0000256" key="5">
    <source>
        <dbReference type="HAMAP-Rule" id="MF_00651"/>
    </source>
</evidence>
<evidence type="ECO:0000256" key="2">
    <source>
        <dbReference type="ARBA" id="ARBA00022517"/>
    </source>
</evidence>
<feature type="domain" description="YqgF/RNase H-like" evidence="6">
    <location>
        <begin position="2"/>
        <end position="100"/>
    </location>
</feature>
<evidence type="ECO:0000256" key="4">
    <source>
        <dbReference type="ARBA" id="ARBA00022801"/>
    </source>
</evidence>
<evidence type="ECO:0000259" key="6">
    <source>
        <dbReference type="SMART" id="SM00732"/>
    </source>
</evidence>
<sequence>MKRILAIDFGMKRTGIAITDENNIIASGLTTVPTREVMTFLIKTVKEKSVGTLVLGEPKRLNMEDSHSSQNVRLFKEALDKQFPELSIVMMDERFTSKMAMQSLIAGGVSKKKRQQKELIDEVSATIILQSYMASV</sequence>
<dbReference type="CDD" id="cd16964">
    <property type="entry name" value="YqgF"/>
    <property type="match status" value="1"/>
</dbReference>
<dbReference type="Pfam" id="PF03652">
    <property type="entry name" value="RuvX"/>
    <property type="match status" value="1"/>
</dbReference>
<dbReference type="InterPro" id="IPR005227">
    <property type="entry name" value="YqgF"/>
</dbReference>
<evidence type="ECO:0000313" key="7">
    <source>
        <dbReference type="EMBL" id="RYM33531.1"/>
    </source>
</evidence>
<keyword evidence="8" id="KW-1185">Reference proteome</keyword>
<comment type="caution">
    <text evidence="7">The sequence shown here is derived from an EMBL/GenBank/DDBJ whole genome shotgun (WGS) entry which is preliminary data.</text>
</comment>
<proteinExistence type="inferred from homology"/>
<dbReference type="GO" id="GO:0016788">
    <property type="term" value="F:hydrolase activity, acting on ester bonds"/>
    <property type="evidence" value="ECO:0007669"/>
    <property type="project" value="UniProtKB-UniRule"/>
</dbReference>
<keyword evidence="3 5" id="KW-0540">Nuclease</keyword>
<evidence type="ECO:0000256" key="1">
    <source>
        <dbReference type="ARBA" id="ARBA00022490"/>
    </source>
</evidence>
<dbReference type="GO" id="GO:0000967">
    <property type="term" value="P:rRNA 5'-end processing"/>
    <property type="evidence" value="ECO:0007669"/>
    <property type="project" value="UniProtKB-UniRule"/>
</dbReference>
<dbReference type="RefSeq" id="WP_130093991.1">
    <property type="nucleotide sequence ID" value="NZ_SETE01000004.1"/>
</dbReference>
<reference evidence="7 8" key="1">
    <citation type="submission" date="2019-02" db="EMBL/GenBank/DDBJ databases">
        <title>Genome sequence of the sea-ice species Brumimicrobium glaciale.</title>
        <authorList>
            <person name="Bowman J.P."/>
        </authorList>
    </citation>
    <scope>NUCLEOTIDE SEQUENCE [LARGE SCALE GENOMIC DNA]</scope>
    <source>
        <strain evidence="7 8">IC156</strain>
    </source>
</reference>
<comment type="function">
    <text evidence="5">Could be a nuclease involved in processing of the 5'-end of pre-16S rRNA.</text>
</comment>
<dbReference type="SMART" id="SM00732">
    <property type="entry name" value="YqgFc"/>
    <property type="match status" value="1"/>
</dbReference>
<accession>A0A4Q4KJS3</accession>
<organism evidence="7 8">
    <name type="scientific">Brumimicrobium glaciale</name>
    <dbReference type="NCBI Taxonomy" id="200475"/>
    <lineage>
        <taxon>Bacteria</taxon>
        <taxon>Pseudomonadati</taxon>
        <taxon>Bacteroidota</taxon>
        <taxon>Flavobacteriia</taxon>
        <taxon>Flavobacteriales</taxon>
        <taxon>Crocinitomicaceae</taxon>
        <taxon>Brumimicrobium</taxon>
    </lineage>
</organism>
<dbReference type="OrthoDB" id="9796140at2"/>
<dbReference type="EMBL" id="SETE01000004">
    <property type="protein sequence ID" value="RYM33531.1"/>
    <property type="molecule type" value="Genomic_DNA"/>
</dbReference>
<dbReference type="GO" id="GO:0004518">
    <property type="term" value="F:nuclease activity"/>
    <property type="evidence" value="ECO:0007669"/>
    <property type="project" value="UniProtKB-KW"/>
</dbReference>
<dbReference type="SUPFAM" id="SSF53098">
    <property type="entry name" value="Ribonuclease H-like"/>
    <property type="match status" value="1"/>
</dbReference>
<keyword evidence="2 5" id="KW-0690">Ribosome biogenesis</keyword>